<reference evidence="1 2" key="1">
    <citation type="submission" date="2018-06" db="EMBL/GenBank/DDBJ databases">
        <authorList>
            <consortium name="Pathogen Informatics"/>
            <person name="Doyle S."/>
        </authorList>
    </citation>
    <scope>NUCLEOTIDE SEQUENCE [LARGE SCALE GENOMIC DNA]</scope>
    <source>
        <strain evidence="1 2">NCTC5664</strain>
    </source>
</reference>
<organism evidence="1 2">
    <name type="scientific">Staphylococcus aureus</name>
    <dbReference type="NCBI Taxonomy" id="1280"/>
    <lineage>
        <taxon>Bacteria</taxon>
        <taxon>Bacillati</taxon>
        <taxon>Bacillota</taxon>
        <taxon>Bacilli</taxon>
        <taxon>Bacillales</taxon>
        <taxon>Staphylococcaceae</taxon>
        <taxon>Staphylococcus</taxon>
    </lineage>
</organism>
<protein>
    <submittedName>
        <fullName evidence="1">Uncharacterized protein</fullName>
    </submittedName>
</protein>
<dbReference type="EMBL" id="UHAQ01000002">
    <property type="protein sequence ID" value="SUK41290.1"/>
    <property type="molecule type" value="Genomic_DNA"/>
</dbReference>
<dbReference type="Proteomes" id="UP000254502">
    <property type="component" value="Unassembled WGS sequence"/>
</dbReference>
<gene>
    <name evidence="1" type="ORF">NCTC5664_01076</name>
</gene>
<dbReference type="AlphaFoldDB" id="A0A380DP45"/>
<evidence type="ECO:0000313" key="1">
    <source>
        <dbReference type="EMBL" id="SUK41290.1"/>
    </source>
</evidence>
<accession>A0A380DP45</accession>
<proteinExistence type="predicted"/>
<sequence length="52" mass="5890">MAKDWTNKGLSNRQIVNQLKKHFASTGDTSSDDILKAILNNAKDKKQAIERF</sequence>
<evidence type="ECO:0000313" key="2">
    <source>
        <dbReference type="Proteomes" id="UP000254502"/>
    </source>
</evidence>
<name>A0A380DP45_STAAU</name>